<dbReference type="PANTHER" id="PTHR43744:SF6">
    <property type="entry name" value="ABC TRANSPORTER PERMEASE PROTEIN YESQ-RELATED"/>
    <property type="match status" value="1"/>
</dbReference>
<sequence length="280" mass="32166">MNIHKKRSNAITYLFLSLMGFVMIYPLIWLFFSSFKSNKEIFTSLKMLPEVWNFSGYVQGWKGTGQFSFGYFLLNTFKMVLPTVVVTMASSTLVAYGFARFNFKGKGLLFALMLSTMMLPNAVLIIPRYLLFRDFGWLDSYKPFIIPQLFAFTAFFNYMMIQFIRGIPRELDESAKMDGLGSFRILVLIILPLCKSALFSVFIFQFMWTWNDFFNPLIYINSIANYPVSLALRMSIDAQAAIEWNKILAMSFVSIIPVVALFFSAQKYFVEGIATTGLKG</sequence>
<dbReference type="Pfam" id="PF00528">
    <property type="entry name" value="BPD_transp_1"/>
    <property type="match status" value="1"/>
</dbReference>
<evidence type="ECO:0000256" key="7">
    <source>
        <dbReference type="RuleBase" id="RU363032"/>
    </source>
</evidence>
<feature type="transmembrane region" description="Helical" evidence="7">
    <location>
        <begin position="144"/>
        <end position="164"/>
    </location>
</feature>
<evidence type="ECO:0000256" key="4">
    <source>
        <dbReference type="ARBA" id="ARBA00022692"/>
    </source>
</evidence>
<dbReference type="GO" id="GO:0055085">
    <property type="term" value="P:transmembrane transport"/>
    <property type="evidence" value="ECO:0007669"/>
    <property type="project" value="InterPro"/>
</dbReference>
<accession>F0RXR8</accession>
<dbReference type="OrthoDB" id="9773467at2"/>
<feature type="transmembrane region" description="Helical" evidence="7">
    <location>
        <begin position="79"/>
        <end position="99"/>
    </location>
</feature>
<dbReference type="Proteomes" id="UP000008466">
    <property type="component" value="Chromosome"/>
</dbReference>
<evidence type="ECO:0000256" key="1">
    <source>
        <dbReference type="ARBA" id="ARBA00004651"/>
    </source>
</evidence>
<dbReference type="PANTHER" id="PTHR43744">
    <property type="entry name" value="ABC TRANSPORTER PERMEASE PROTEIN MG189-RELATED-RELATED"/>
    <property type="match status" value="1"/>
</dbReference>
<keyword evidence="4 7" id="KW-0812">Transmembrane</keyword>
<dbReference type="STRING" id="158189.SpiBuddy_0359"/>
<comment type="subcellular location">
    <subcellularLocation>
        <location evidence="1 7">Cell membrane</location>
        <topology evidence="1 7">Multi-pass membrane protein</topology>
    </subcellularLocation>
</comment>
<feature type="transmembrane region" description="Helical" evidence="7">
    <location>
        <begin position="185"/>
        <end position="207"/>
    </location>
</feature>
<evidence type="ECO:0000256" key="5">
    <source>
        <dbReference type="ARBA" id="ARBA00022989"/>
    </source>
</evidence>
<name>F0RXR8_SPHGB</name>
<proteinExistence type="inferred from homology"/>
<evidence type="ECO:0000313" key="9">
    <source>
        <dbReference type="EMBL" id="ADY12195.1"/>
    </source>
</evidence>
<evidence type="ECO:0000259" key="8">
    <source>
        <dbReference type="PROSITE" id="PS50928"/>
    </source>
</evidence>
<feature type="transmembrane region" description="Helical" evidence="7">
    <location>
        <begin position="244"/>
        <end position="263"/>
    </location>
</feature>
<dbReference type="CDD" id="cd06261">
    <property type="entry name" value="TM_PBP2"/>
    <property type="match status" value="1"/>
</dbReference>
<protein>
    <submittedName>
        <fullName evidence="9">ABC-type transporter, integral membrane subunit</fullName>
    </submittedName>
</protein>
<comment type="similarity">
    <text evidence="7">Belongs to the binding-protein-dependent transport system permease family.</text>
</comment>
<dbReference type="RefSeq" id="WP_013606048.1">
    <property type="nucleotide sequence ID" value="NC_015152.1"/>
</dbReference>
<keyword evidence="3" id="KW-1003">Cell membrane</keyword>
<dbReference type="HOGENOM" id="CLU_016047_1_1_12"/>
<keyword evidence="5 7" id="KW-1133">Transmembrane helix</keyword>
<dbReference type="GO" id="GO:0005886">
    <property type="term" value="C:plasma membrane"/>
    <property type="evidence" value="ECO:0007669"/>
    <property type="project" value="UniProtKB-SubCell"/>
</dbReference>
<dbReference type="Gene3D" id="1.10.3720.10">
    <property type="entry name" value="MetI-like"/>
    <property type="match status" value="1"/>
</dbReference>
<feature type="transmembrane region" description="Helical" evidence="7">
    <location>
        <begin position="108"/>
        <end position="132"/>
    </location>
</feature>
<reference evidence="10" key="1">
    <citation type="submission" date="2011-02" db="EMBL/GenBank/DDBJ databases">
        <title>Complete sequence of Spirochaeta sp. Buddy.</title>
        <authorList>
            <person name="Lucas S."/>
            <person name="Copeland A."/>
            <person name="Lapidus A."/>
            <person name="Cheng J.-F."/>
            <person name="Goodwin L."/>
            <person name="Pitluck S."/>
            <person name="Zeytun A."/>
            <person name="Detter J.C."/>
            <person name="Han C."/>
            <person name="Tapia R."/>
            <person name="Land M."/>
            <person name="Hauser L."/>
            <person name="Kyrpides N."/>
            <person name="Ivanova N."/>
            <person name="Mikhailova N."/>
            <person name="Pagani I."/>
            <person name="Ritalahti K.M."/>
            <person name="Loeffler F.E."/>
            <person name="Woyke T."/>
        </authorList>
    </citation>
    <scope>NUCLEOTIDE SEQUENCE [LARGE SCALE GENOMIC DNA]</scope>
    <source>
        <strain evidence="10">ATCC BAA-1886 / DSM 22777 / Buddy</strain>
    </source>
</reference>
<dbReference type="SUPFAM" id="SSF161098">
    <property type="entry name" value="MetI-like"/>
    <property type="match status" value="1"/>
</dbReference>
<organism evidence="9 10">
    <name type="scientific">Sphaerochaeta globosa (strain ATCC BAA-1886 / DSM 22777 / Buddy)</name>
    <name type="common">Spirochaeta sp. (strain Buddy)</name>
    <dbReference type="NCBI Taxonomy" id="158189"/>
    <lineage>
        <taxon>Bacteria</taxon>
        <taxon>Pseudomonadati</taxon>
        <taxon>Spirochaetota</taxon>
        <taxon>Spirochaetia</taxon>
        <taxon>Spirochaetales</taxon>
        <taxon>Sphaerochaetaceae</taxon>
        <taxon>Sphaerochaeta</taxon>
    </lineage>
</organism>
<keyword evidence="6 7" id="KW-0472">Membrane</keyword>
<evidence type="ECO:0000313" key="10">
    <source>
        <dbReference type="Proteomes" id="UP000008466"/>
    </source>
</evidence>
<dbReference type="eggNOG" id="COG0395">
    <property type="taxonomic scope" value="Bacteria"/>
</dbReference>
<dbReference type="EMBL" id="CP002541">
    <property type="protein sequence ID" value="ADY12195.1"/>
    <property type="molecule type" value="Genomic_DNA"/>
</dbReference>
<evidence type="ECO:0000256" key="3">
    <source>
        <dbReference type="ARBA" id="ARBA00022475"/>
    </source>
</evidence>
<dbReference type="PROSITE" id="PS50928">
    <property type="entry name" value="ABC_TM1"/>
    <property type="match status" value="1"/>
</dbReference>
<gene>
    <name evidence="9" type="ordered locus">SpiBuddy_0359</name>
</gene>
<feature type="domain" description="ABC transmembrane type-1" evidence="8">
    <location>
        <begin position="73"/>
        <end position="265"/>
    </location>
</feature>
<dbReference type="InterPro" id="IPR000515">
    <property type="entry name" value="MetI-like"/>
</dbReference>
<dbReference type="AlphaFoldDB" id="F0RXR8"/>
<dbReference type="KEGG" id="sbu:SpiBuddy_0359"/>
<feature type="transmembrane region" description="Helical" evidence="7">
    <location>
        <begin position="12"/>
        <end position="32"/>
    </location>
</feature>
<keyword evidence="10" id="KW-1185">Reference proteome</keyword>
<evidence type="ECO:0000256" key="2">
    <source>
        <dbReference type="ARBA" id="ARBA00022448"/>
    </source>
</evidence>
<dbReference type="InterPro" id="IPR035906">
    <property type="entry name" value="MetI-like_sf"/>
</dbReference>
<evidence type="ECO:0000256" key="6">
    <source>
        <dbReference type="ARBA" id="ARBA00023136"/>
    </source>
</evidence>
<feature type="transmembrane region" description="Helical" evidence="7">
    <location>
        <begin position="213"/>
        <end position="232"/>
    </location>
</feature>
<keyword evidence="2 7" id="KW-0813">Transport</keyword>